<dbReference type="Pfam" id="PF01423">
    <property type="entry name" value="LSM"/>
    <property type="match status" value="1"/>
</dbReference>
<name>A0AAI8YAY9_9PEZI</name>
<protein>
    <submittedName>
        <fullName evidence="2">Uu.00g034470.m01.CDS01</fullName>
    </submittedName>
</protein>
<reference evidence="2" key="1">
    <citation type="submission" date="2023-10" db="EMBL/GenBank/DDBJ databases">
        <authorList>
            <person name="Hackl T."/>
        </authorList>
    </citation>
    <scope>NUCLEOTIDE SEQUENCE</scope>
</reference>
<accession>A0AAI8YAY9</accession>
<dbReference type="SUPFAM" id="SSF50182">
    <property type="entry name" value="Sm-like ribonucleoproteins"/>
    <property type="match status" value="1"/>
</dbReference>
<dbReference type="InterPro" id="IPR001163">
    <property type="entry name" value="Sm_dom_euk/arc"/>
</dbReference>
<dbReference type="InterPro" id="IPR034110">
    <property type="entry name" value="LSMD1_Sm"/>
</dbReference>
<dbReference type="PANTHER" id="PTHR10701:SF5">
    <property type="entry name" value="N-ALPHA-ACETYLTRANSFERASE 38, NATC AUXILIARY SUBUNIT"/>
    <property type="match status" value="1"/>
</dbReference>
<organism evidence="2 3">
    <name type="scientific">Anthostomella pinea</name>
    <dbReference type="NCBI Taxonomy" id="933095"/>
    <lineage>
        <taxon>Eukaryota</taxon>
        <taxon>Fungi</taxon>
        <taxon>Dikarya</taxon>
        <taxon>Ascomycota</taxon>
        <taxon>Pezizomycotina</taxon>
        <taxon>Sordariomycetes</taxon>
        <taxon>Xylariomycetidae</taxon>
        <taxon>Xylariales</taxon>
        <taxon>Xylariaceae</taxon>
        <taxon>Anthostomella</taxon>
    </lineage>
</organism>
<dbReference type="InterPro" id="IPR010920">
    <property type="entry name" value="LSM_dom_sf"/>
</dbReference>
<dbReference type="AlphaFoldDB" id="A0AAI8YAY9"/>
<evidence type="ECO:0000259" key="1">
    <source>
        <dbReference type="Pfam" id="PF01423"/>
    </source>
</evidence>
<dbReference type="InterPro" id="IPR050914">
    <property type="entry name" value="snRNP_SmB/NAA38-like"/>
</dbReference>
<keyword evidence="3" id="KW-1185">Reference proteome</keyword>
<dbReference type="PANTHER" id="PTHR10701">
    <property type="entry name" value="SMALL NUCLEAR RIBONUCLEOPROTEIN-ASSOCIATED PROTEIN B AND N"/>
    <property type="match status" value="1"/>
</dbReference>
<feature type="domain" description="Sm" evidence="1">
    <location>
        <begin position="25"/>
        <end position="96"/>
    </location>
</feature>
<comment type="caution">
    <text evidence="2">The sequence shown here is derived from an EMBL/GenBank/DDBJ whole genome shotgun (WGS) entry which is preliminary data.</text>
</comment>
<evidence type="ECO:0000313" key="2">
    <source>
        <dbReference type="EMBL" id="CAJ2500594.1"/>
    </source>
</evidence>
<dbReference type="EMBL" id="CAUWAG010000003">
    <property type="protein sequence ID" value="CAJ2500594.1"/>
    <property type="molecule type" value="Genomic_DNA"/>
</dbReference>
<proteinExistence type="predicted"/>
<dbReference type="CDD" id="cd06168">
    <property type="entry name" value="LSMD1"/>
    <property type="match status" value="1"/>
</dbReference>
<dbReference type="Proteomes" id="UP001295740">
    <property type="component" value="Unassembled WGS sequence"/>
</dbReference>
<dbReference type="GO" id="GO:0031417">
    <property type="term" value="C:NatC complex"/>
    <property type="evidence" value="ECO:0007669"/>
    <property type="project" value="InterPro"/>
</dbReference>
<sequence length="165" mass="18777">MQSVTEKLDRTSVSVSPEKAEAESFLKSLLNKSLRIHTTDSRMFIGTFKCTDTHTNVVLALTYEYRQPSHQKLAEAAAAAANSRSDSVKADMTSRYLGLVVIPDPLAVHRSRELLGDVWINCEKPYPIHHPYTEVVYLGDVERRPLKALQEAYWRTQREKLSDED</sequence>
<evidence type="ECO:0000313" key="3">
    <source>
        <dbReference type="Proteomes" id="UP001295740"/>
    </source>
</evidence>
<gene>
    <name evidence="2" type="ORF">KHLLAP_LOCUS1062</name>
</gene>
<dbReference type="Gene3D" id="2.30.30.100">
    <property type="match status" value="1"/>
</dbReference>